<evidence type="ECO:0000256" key="5">
    <source>
        <dbReference type="ARBA" id="ARBA00022481"/>
    </source>
</evidence>
<dbReference type="InterPro" id="IPR023395">
    <property type="entry name" value="MCP_dom_sf"/>
</dbReference>
<sequence length="2014" mass="219519">MTHIKEEPLLSEDDEYWENIDVNDCNYLLRTLEREAYSSVIGALRAKGPPSEHTFLLLNHLKSALSISDELGRAEIRKAAVDPRLCKLAKTLNPNYDTCTEWSTCSLECRSLIADQLLNQATTLNDNINRSSARAFELLSLPHRPFVPERLRLLLRETDRPEERITHPFEPILTSPIPISVPVERSIQSEDRPPPAKKRKQRTSKGPRIRETPPDLLPQKAVKLDPPQSGDAMKTWVSKIHELEMAASVAKRNGGTISISPVELCAPSTSSASASAQSTEDSEKKKKRRSKTVVDPYYLNTSARTRPFQFDKFDKGEESVNGYTKPPRANLDKRTPSKNGSPGIHSYYTAHPTCSISNIGLSTPSTPIARPDVYHGLGHLNGRLEESPAVHTTMPSILKAAAAAAAASPSRAPLKRPHPIVNSIRVPPKYIVTNSGGGSMSSIHASSDPSKGVNAIPPEETGHDYGHPPPPPAHVVALAAAARARMAAGTDDHGGGTVRDPTTTLRLTPRVPPRPRIMSSAMRSPSSQPTHSSPHTTYSGSNGVSSSPSIPSYHSSSTSSSSYISPLQRTGSQSGMQPRLGSRGAAAVAAAGGGGTGGERNILDSVTDGEIQAKVHNIMLEAAQKECANGKRTTMPIDLLRERDNGTASDQSFVGPSVKSVLATHYSVHRPSTSDGGTTPSSVVQSPTCRPGVDPSLAKTPILASLTAPSSTSSSFSPFSSQQSSSFVPSPSTSSSFFGVSAPSLPSNPLTNPSQVSSLSLNDSLMRDLMMLASGPIPQSSPAAAVPHSATRPQQRQYVLQPEGMSYAEYRPDNPRSYKSFNSEGIPLQYSVSPEELYDQGILARPSTSGGTGNGINGVNGGRTLQNSPLASLSFPQQSTQIASAAAAAAQLGVPSSFTIQSNIPRGNDNGETFAPQSQTRPWSMGTTGTTPRDLIAPSTSKGYAPIQLDDALKFSKDFLAGAVAATIAKTVIAPVERVKLILQLQNSQSTIAVEHRYKGMADCFVRIPKEQGFASFWRGNLANIMRSCSQSGNIRSADESLGLAFKELFKKYSLNGVDERQKGRFLVGNLVAGGGAGVATFLIIYPLDFTRTRLAIDMGRSKESREFTGLMDCIAKIVKSDGVKGLYIGLLPSLQYILLYRGAYYGLFDFAKPFASKDGKDLGFTRAFAVGQVSTLVAAMTSYPLDTVRRRLMMQAGKKELLYKGSIDCAKQIYLKEGYRAFFHGAFVNVVRGTVYKSSEYVQPGGVYSTGGAYNQPSLRRIPSRADVNTAIENQEAPYQSFGQGLNSEKQRGLVTSYNPYANYGQGSVIQSPIRPQGSSQREPSEYACDALNPIYRQQQQQTYSQGNPTELGARSLNAPTTIVLDGNNNAAPAPLPARSPARGYGSQQRGYGTGAQAESAYIGIPNDLVYAQTNQQRAYNYPQESRQAYASSSRTNQASPSTPSKLNPTVARELFAALSSENVRTAVDRDALISIQSCPAYSTYNGQKVSGRAFAIPADQKYSEYNFEDLNGLRGNVPPPRFSLLSSLNLRAGKTTELTVTARKIKEIIDGRVDGSITGVIDEAPAPIDLTYFRHPIPPSPLDLHPQVPVFEVRAGHDFGSGLIEEFCDRNPICIIRGITEELGIDLNLFSHDRLASVHPTMPLKVHVQQKPKDSETNLDEERIPTWEMLSQITSSTLKEHVDYMEKLKREERRAKKKREDTVRFGIANLSEYESVFDQQLTELNKLSRLFKPSQEDDILTLMGYVVPSLHGVYSFMKICGVRTHAHEEEGGIPSINIEVCPGCSEWLACELQYVTKVEELAARKGLTYGDGSSLWPDHKELEAAGIPVYRFSQQPKDLVFTGAGTLHWVQGEAMGSNIAWNAGPLSFPVLKHCKWQYERDRTQGRQSTIPLEKTVWNIGKSGVVKEENVFYDVKGMLCRSLSHLMMQERWMEDAGVDVEDMEEEEKTDGLNCDTCLIELINLVYVNQSGEEKCFHCAETSGGVQAHTVRRQRPMEEFCSIFDGFVWMVEME</sequence>
<gene>
    <name evidence="23" type="primary">WBGene00111208</name>
</gene>
<feature type="compositionally biased region" description="Low complexity" evidence="21">
    <location>
        <begin position="1373"/>
        <end position="1383"/>
    </location>
</feature>
<feature type="compositionally biased region" description="Polar residues" evidence="21">
    <location>
        <begin position="440"/>
        <end position="449"/>
    </location>
</feature>
<dbReference type="Gene3D" id="1.20.58.1370">
    <property type="match status" value="1"/>
</dbReference>
<evidence type="ECO:0000256" key="22">
    <source>
        <dbReference type="SAM" id="Phobius"/>
    </source>
</evidence>
<name>A0A2A6D052_PRIPA</name>
<dbReference type="SMART" id="SM01191">
    <property type="entry name" value="ENT"/>
    <property type="match status" value="1"/>
</dbReference>
<evidence type="ECO:0000256" key="9">
    <source>
        <dbReference type="ARBA" id="ARBA00022792"/>
    </source>
</evidence>
<keyword evidence="13" id="KW-0496">Mitochondrion</keyword>
<evidence type="ECO:0000256" key="7">
    <source>
        <dbReference type="ARBA" id="ARBA00022692"/>
    </source>
</evidence>
<evidence type="ECO:0000256" key="3">
    <source>
        <dbReference type="ARBA" id="ARBA00006375"/>
    </source>
</evidence>
<evidence type="ECO:0000256" key="14">
    <source>
        <dbReference type="ARBA" id="ARBA00023136"/>
    </source>
</evidence>
<keyword evidence="5" id="KW-0488">Methylation</keyword>
<evidence type="ECO:0000256" key="13">
    <source>
        <dbReference type="ARBA" id="ARBA00023128"/>
    </source>
</evidence>
<feature type="region of interest" description="Disordered" evidence="21">
    <location>
        <begin position="185"/>
        <end position="231"/>
    </location>
</feature>
<keyword evidence="11 22" id="KW-1133">Transmembrane helix</keyword>
<feature type="compositionally biased region" description="Low complexity" evidence="21">
    <location>
        <begin position="671"/>
        <end position="682"/>
    </location>
</feature>
<comment type="similarity">
    <text evidence="3">Belongs to the mitochondrial carrier (TC 2.A.29) family.</text>
</comment>
<evidence type="ECO:0000256" key="20">
    <source>
        <dbReference type="ARBA" id="ARBA00042665"/>
    </source>
</evidence>
<evidence type="ECO:0000256" key="18">
    <source>
        <dbReference type="ARBA" id="ARBA00042357"/>
    </source>
</evidence>
<dbReference type="PANTHER" id="PTHR45635">
    <property type="entry name" value="ADP,ATP CARRIER PROTEIN 1-RELATED-RELATED"/>
    <property type="match status" value="1"/>
</dbReference>
<keyword evidence="12" id="KW-0007">Acetylation</keyword>
<evidence type="ECO:0000256" key="4">
    <source>
        <dbReference type="ARBA" id="ARBA00022448"/>
    </source>
</evidence>
<feature type="region of interest" description="Disordered" evidence="21">
    <location>
        <begin position="1422"/>
        <end position="1448"/>
    </location>
</feature>
<proteinExistence type="inferred from homology"/>
<dbReference type="FunFam" id="2.60.120.650:FF:000090">
    <property type="entry name" value="Mitochondrial carrier protein"/>
    <property type="match status" value="1"/>
</dbReference>
<dbReference type="GO" id="GO:1901029">
    <property type="term" value="P:negative regulation of mitochondrial outer membrane permeabilization involved in apoptotic signaling pathway"/>
    <property type="evidence" value="ECO:0000318"/>
    <property type="project" value="GO_Central"/>
</dbReference>
<keyword evidence="4" id="KW-0813">Transport</keyword>
<dbReference type="PRINTS" id="PR00926">
    <property type="entry name" value="MITOCARRIER"/>
</dbReference>
<evidence type="ECO:0000256" key="11">
    <source>
        <dbReference type="ARBA" id="ARBA00022989"/>
    </source>
</evidence>
<dbReference type="GO" id="GO:0005743">
    <property type="term" value="C:mitochondrial inner membrane"/>
    <property type="evidence" value="ECO:0007669"/>
    <property type="project" value="UniProtKB-SubCell"/>
</dbReference>
<dbReference type="EnsemblMetazoa" id="PPA21654.1">
    <property type="protein sequence ID" value="PPA21654.1"/>
    <property type="gene ID" value="WBGene00111208"/>
</dbReference>
<dbReference type="GO" id="GO:1990544">
    <property type="term" value="P:mitochondrial ATP transmembrane transport"/>
    <property type="evidence" value="ECO:0007669"/>
    <property type="project" value="InterPro"/>
</dbReference>
<dbReference type="Pfam" id="PF02373">
    <property type="entry name" value="JmjC"/>
    <property type="match status" value="1"/>
</dbReference>
<dbReference type="Gene3D" id="1.50.40.10">
    <property type="entry name" value="Mitochondrial carrier domain"/>
    <property type="match status" value="1"/>
</dbReference>
<dbReference type="InterPro" id="IPR036142">
    <property type="entry name" value="ENT_dom-like_sf"/>
</dbReference>
<reference evidence="23" key="2">
    <citation type="submission" date="2022-06" db="UniProtKB">
        <authorList>
            <consortium name="EnsemblMetazoa"/>
        </authorList>
    </citation>
    <scope>IDENTIFICATION</scope>
    <source>
        <strain evidence="23">PS312</strain>
    </source>
</reference>
<feature type="compositionally biased region" description="Polar residues" evidence="21">
    <location>
        <begin position="915"/>
        <end position="931"/>
    </location>
</feature>
<evidence type="ECO:0000256" key="8">
    <source>
        <dbReference type="ARBA" id="ARBA00022737"/>
    </source>
</evidence>
<reference evidence="24" key="1">
    <citation type="journal article" date="2008" name="Nat. Genet.">
        <title>The Pristionchus pacificus genome provides a unique perspective on nematode lifestyle and parasitism.</title>
        <authorList>
            <person name="Dieterich C."/>
            <person name="Clifton S.W."/>
            <person name="Schuster L.N."/>
            <person name="Chinwalla A."/>
            <person name="Delehaunty K."/>
            <person name="Dinkelacker I."/>
            <person name="Fulton L."/>
            <person name="Fulton R."/>
            <person name="Godfrey J."/>
            <person name="Minx P."/>
            <person name="Mitreva M."/>
            <person name="Roeseler W."/>
            <person name="Tian H."/>
            <person name="Witte H."/>
            <person name="Yang S.P."/>
            <person name="Wilson R.K."/>
            <person name="Sommer R.J."/>
        </authorList>
    </citation>
    <scope>NUCLEOTIDE SEQUENCE [LARGE SCALE GENOMIC DNA]</scope>
    <source>
        <strain evidence="24">PS312</strain>
    </source>
</reference>
<comment type="catalytic activity">
    <reaction evidence="16">
        <text>ADP(in) + ATP(out) = ADP(out) + ATP(in)</text>
        <dbReference type="Rhea" id="RHEA:34999"/>
        <dbReference type="ChEBI" id="CHEBI:30616"/>
        <dbReference type="ChEBI" id="CHEBI:456216"/>
    </reaction>
</comment>
<protein>
    <recommendedName>
        <fullName evidence="17">ADP/ATP translocase 1</fullName>
    </recommendedName>
    <alternativeName>
        <fullName evidence="19">ADP,ATP carrier protein 1</fullName>
    </alternativeName>
    <alternativeName>
        <fullName evidence="20">Adenine nucleotide translocator 1</fullName>
    </alternativeName>
    <alternativeName>
        <fullName evidence="18">Solute carrier family 25 member 4</fullName>
    </alternativeName>
</protein>
<evidence type="ECO:0000256" key="12">
    <source>
        <dbReference type="ARBA" id="ARBA00022990"/>
    </source>
</evidence>
<dbReference type="GO" id="GO:0140021">
    <property type="term" value="P:mitochondrial ADP transmembrane transport"/>
    <property type="evidence" value="ECO:0007669"/>
    <property type="project" value="InterPro"/>
</dbReference>
<organism evidence="23 24">
    <name type="scientific">Pristionchus pacificus</name>
    <name type="common">Parasitic nematode worm</name>
    <dbReference type="NCBI Taxonomy" id="54126"/>
    <lineage>
        <taxon>Eukaryota</taxon>
        <taxon>Metazoa</taxon>
        <taxon>Ecdysozoa</taxon>
        <taxon>Nematoda</taxon>
        <taxon>Chromadorea</taxon>
        <taxon>Rhabditida</taxon>
        <taxon>Rhabditina</taxon>
        <taxon>Diplogasteromorpha</taxon>
        <taxon>Diplogasteroidea</taxon>
        <taxon>Neodiplogasteridae</taxon>
        <taxon>Pristionchus</taxon>
    </lineage>
</organism>
<accession>A0A8R1YJB2</accession>
<keyword evidence="6" id="KW-0597">Phosphoprotein</keyword>
<keyword evidence="14 22" id="KW-0472">Membrane</keyword>
<dbReference type="InterPro" id="IPR003347">
    <property type="entry name" value="JmjC_dom"/>
</dbReference>
<dbReference type="InterPro" id="IPR018108">
    <property type="entry name" value="MCP_transmembrane"/>
</dbReference>
<dbReference type="SUPFAM" id="SSF158639">
    <property type="entry name" value="ENT-like"/>
    <property type="match status" value="1"/>
</dbReference>
<feature type="compositionally biased region" description="Basic and acidic residues" evidence="21">
    <location>
        <begin position="309"/>
        <end position="318"/>
    </location>
</feature>
<feature type="transmembrane region" description="Helical" evidence="22">
    <location>
        <begin position="1127"/>
        <end position="1148"/>
    </location>
</feature>
<dbReference type="SUPFAM" id="SSF51197">
    <property type="entry name" value="Clavaminate synthase-like"/>
    <property type="match status" value="1"/>
</dbReference>
<dbReference type="SUPFAM" id="SSF103506">
    <property type="entry name" value="Mitochondrial carrier"/>
    <property type="match status" value="1"/>
</dbReference>
<keyword evidence="24" id="KW-1185">Reference proteome</keyword>
<dbReference type="PROSITE" id="PS50920">
    <property type="entry name" value="SOLCAR"/>
    <property type="match status" value="3"/>
</dbReference>
<dbReference type="Pfam" id="PF03735">
    <property type="entry name" value="ENT"/>
    <property type="match status" value="1"/>
</dbReference>
<dbReference type="Pfam" id="PF00153">
    <property type="entry name" value="Mito_carr"/>
    <property type="match status" value="3"/>
</dbReference>
<dbReference type="Gene3D" id="2.60.120.650">
    <property type="entry name" value="Cupin"/>
    <property type="match status" value="1"/>
</dbReference>
<evidence type="ECO:0000256" key="17">
    <source>
        <dbReference type="ARBA" id="ARBA00040862"/>
    </source>
</evidence>
<keyword evidence="9" id="KW-0999">Mitochondrion inner membrane</keyword>
<feature type="region of interest" description="Disordered" evidence="21">
    <location>
        <begin position="437"/>
        <end position="469"/>
    </location>
</feature>
<dbReference type="InterPro" id="IPR002113">
    <property type="entry name" value="ADT_euk_type"/>
</dbReference>
<evidence type="ECO:0000256" key="1">
    <source>
        <dbReference type="ARBA" id="ARBA00004123"/>
    </source>
</evidence>
<evidence type="ECO:0000256" key="15">
    <source>
        <dbReference type="ARBA" id="ARBA00023242"/>
    </source>
</evidence>
<keyword evidence="10" id="KW-0702">S-nitrosylation</keyword>
<dbReference type="GO" id="GO:0005634">
    <property type="term" value="C:nucleus"/>
    <property type="evidence" value="ECO:0007669"/>
    <property type="project" value="UniProtKB-SubCell"/>
</dbReference>
<feature type="compositionally biased region" description="Polar residues" evidence="21">
    <location>
        <begin position="567"/>
        <end position="576"/>
    </location>
</feature>
<accession>A0A2A6D052</accession>
<dbReference type="SMART" id="SM00558">
    <property type="entry name" value="JmjC"/>
    <property type="match status" value="1"/>
</dbReference>
<keyword evidence="7 22" id="KW-0812">Transmembrane</keyword>
<dbReference type="Gene3D" id="2.10.110.20">
    <property type="match status" value="1"/>
</dbReference>
<feature type="compositionally biased region" description="Low complexity" evidence="21">
    <location>
        <begin position="498"/>
        <end position="509"/>
    </location>
</feature>
<feature type="region of interest" description="Disordered" evidence="21">
    <location>
        <begin position="1373"/>
        <end position="1394"/>
    </location>
</feature>
<evidence type="ECO:0000256" key="6">
    <source>
        <dbReference type="ARBA" id="ARBA00022553"/>
    </source>
</evidence>
<dbReference type="InterPro" id="IPR002067">
    <property type="entry name" value="MCP"/>
</dbReference>
<evidence type="ECO:0000256" key="21">
    <source>
        <dbReference type="SAM" id="MobiDB-lite"/>
    </source>
</evidence>
<feature type="region of interest" description="Disordered" evidence="21">
    <location>
        <begin position="267"/>
        <end position="293"/>
    </location>
</feature>
<keyword evidence="15" id="KW-0539">Nucleus</keyword>
<feature type="region of interest" description="Disordered" evidence="21">
    <location>
        <begin position="668"/>
        <end position="696"/>
    </location>
</feature>
<evidence type="ECO:0000256" key="19">
    <source>
        <dbReference type="ARBA" id="ARBA00042360"/>
    </source>
</evidence>
<feature type="compositionally biased region" description="Low complexity" evidence="21">
    <location>
        <begin position="524"/>
        <end position="566"/>
    </location>
</feature>
<dbReference type="PRINTS" id="PR00927">
    <property type="entry name" value="ADPTRNSLCASE"/>
</dbReference>
<keyword evidence="8" id="KW-0677">Repeat</keyword>
<dbReference type="PANTHER" id="PTHR45635:SF32">
    <property type="entry name" value="ADP_ATP TRANSLOCASE 1"/>
    <property type="match status" value="1"/>
</dbReference>
<dbReference type="PROSITE" id="PS51138">
    <property type="entry name" value="ENT"/>
    <property type="match status" value="1"/>
</dbReference>
<feature type="region of interest" description="Disordered" evidence="21">
    <location>
        <begin position="484"/>
        <end position="603"/>
    </location>
</feature>
<dbReference type="Gene3D" id="1.10.1240.40">
    <property type="entry name" value="ENT domain"/>
    <property type="match status" value="1"/>
</dbReference>
<evidence type="ECO:0000256" key="2">
    <source>
        <dbReference type="ARBA" id="ARBA00004448"/>
    </source>
</evidence>
<dbReference type="InterPro" id="IPR005491">
    <property type="entry name" value="ENT_dom"/>
</dbReference>
<feature type="compositionally biased region" description="Low complexity" evidence="21">
    <location>
        <begin position="267"/>
        <end position="279"/>
    </location>
</feature>
<feature type="transmembrane region" description="Helical" evidence="22">
    <location>
        <begin position="1066"/>
        <end position="1086"/>
    </location>
</feature>
<dbReference type="InterPro" id="IPR046941">
    <property type="entry name" value="KDM6_GATAL_sf"/>
</dbReference>
<evidence type="ECO:0000313" key="24">
    <source>
        <dbReference type="Proteomes" id="UP000005239"/>
    </source>
</evidence>
<dbReference type="Proteomes" id="UP000005239">
    <property type="component" value="Unassembled WGS sequence"/>
</dbReference>
<evidence type="ECO:0000313" key="23">
    <source>
        <dbReference type="EnsemblMetazoa" id="PPA21654.1"/>
    </source>
</evidence>
<dbReference type="PROSITE" id="PS51184">
    <property type="entry name" value="JMJC"/>
    <property type="match status" value="1"/>
</dbReference>
<evidence type="ECO:0000256" key="16">
    <source>
        <dbReference type="ARBA" id="ARBA00024537"/>
    </source>
</evidence>
<dbReference type="GO" id="GO:0005471">
    <property type="term" value="F:ATP:ADP antiporter activity"/>
    <property type="evidence" value="ECO:0007669"/>
    <property type="project" value="InterPro"/>
</dbReference>
<comment type="subcellular location">
    <subcellularLocation>
        <location evidence="2">Mitochondrion inner membrane</location>
        <topology evidence="2">Multi-pass membrane protein</topology>
    </subcellularLocation>
    <subcellularLocation>
        <location evidence="1">Nucleus</location>
    </subcellularLocation>
</comment>
<feature type="compositionally biased region" description="Basic residues" evidence="21">
    <location>
        <begin position="195"/>
        <end position="207"/>
    </location>
</feature>
<evidence type="ECO:0000256" key="10">
    <source>
        <dbReference type="ARBA" id="ARBA00022799"/>
    </source>
</evidence>
<feature type="region of interest" description="Disordered" evidence="21">
    <location>
        <begin position="914"/>
        <end position="937"/>
    </location>
</feature>
<feature type="region of interest" description="Disordered" evidence="21">
    <location>
        <begin position="309"/>
        <end position="342"/>
    </location>
</feature>